<dbReference type="Pfam" id="PF08750">
    <property type="entry name" value="CNP1"/>
    <property type="match status" value="1"/>
</dbReference>
<evidence type="ECO:0000259" key="1">
    <source>
        <dbReference type="Pfam" id="PF08750"/>
    </source>
</evidence>
<gene>
    <name evidence="2" type="ORF">IPH26_14535</name>
</gene>
<dbReference type="Proteomes" id="UP000807785">
    <property type="component" value="Unassembled WGS sequence"/>
</dbReference>
<dbReference type="EMBL" id="JADJEV010000004">
    <property type="protein sequence ID" value="MBK6974095.1"/>
    <property type="molecule type" value="Genomic_DNA"/>
</dbReference>
<accession>A0A9D7HUW0</accession>
<comment type="caution">
    <text evidence="2">The sequence shown here is derived from an EMBL/GenBank/DDBJ whole genome shotgun (WGS) entry which is preliminary data.</text>
</comment>
<dbReference type="InterPro" id="IPR014861">
    <property type="entry name" value="CNP1-like_dom"/>
</dbReference>
<evidence type="ECO:0000313" key="2">
    <source>
        <dbReference type="EMBL" id="MBK6974095.1"/>
    </source>
</evidence>
<dbReference type="AlphaFoldDB" id="A0A9D7HUW0"/>
<organism evidence="2 3">
    <name type="scientific">Candidatus Methylophosphatis roskildensis</name>
    <dbReference type="NCBI Taxonomy" id="2899263"/>
    <lineage>
        <taxon>Bacteria</taxon>
        <taxon>Pseudomonadati</taxon>
        <taxon>Pseudomonadota</taxon>
        <taxon>Betaproteobacteria</taxon>
        <taxon>Nitrosomonadales</taxon>
        <taxon>Sterolibacteriaceae</taxon>
        <taxon>Candidatus Methylophosphatis</taxon>
    </lineage>
</organism>
<sequence>MVVSFVGAVQAQADEADEPDPATAQEKEIEVEFPPYPNADSLLAFDAGAASGNRFMIDQTSISIGQDGVIRYVLVIRSPSGVDNVRFEGMRCETLERRLYATGRDDRTWSRSRNDKWVKITSSTLSLPHMALARLYLCDNRIPIRSAREGIEAIHRGGPRPILLDN</sequence>
<protein>
    <submittedName>
        <fullName evidence="2">CNP1-like family protein</fullName>
    </submittedName>
</protein>
<evidence type="ECO:0000313" key="3">
    <source>
        <dbReference type="Proteomes" id="UP000807785"/>
    </source>
</evidence>
<proteinExistence type="predicted"/>
<reference evidence="2" key="1">
    <citation type="submission" date="2020-10" db="EMBL/GenBank/DDBJ databases">
        <title>Connecting structure to function with the recovery of over 1000 high-quality activated sludge metagenome-assembled genomes encoding full-length rRNA genes using long-read sequencing.</title>
        <authorList>
            <person name="Singleton C.M."/>
            <person name="Petriglieri F."/>
            <person name="Kristensen J.M."/>
            <person name="Kirkegaard R.H."/>
            <person name="Michaelsen T.Y."/>
            <person name="Andersen M.H."/>
            <person name="Karst S.M."/>
            <person name="Dueholm M.S."/>
            <person name="Nielsen P.H."/>
            <person name="Albertsen M."/>
        </authorList>
    </citation>
    <scope>NUCLEOTIDE SEQUENCE</scope>
    <source>
        <strain evidence="2">Bjer_18-Q3-R1-45_BAT3C.347</strain>
    </source>
</reference>
<feature type="domain" description="CNP1-like uncharacterised" evidence="1">
    <location>
        <begin position="26"/>
        <end position="153"/>
    </location>
</feature>
<name>A0A9D7HUW0_9PROT</name>